<protein>
    <recommendedName>
        <fullName evidence="3">histidine kinase</fullName>
        <ecNumber evidence="3">2.7.13.3</ecNumber>
    </recommendedName>
</protein>
<dbReference type="InterPro" id="IPR016120">
    <property type="entry name" value="Sig_transdc_His_kin_SpoOB"/>
</dbReference>
<evidence type="ECO:0000256" key="4">
    <source>
        <dbReference type="ARBA" id="ARBA00022475"/>
    </source>
</evidence>
<dbReference type="Pfam" id="PF02518">
    <property type="entry name" value="HATPase_c"/>
    <property type="match status" value="1"/>
</dbReference>
<dbReference type="InterPro" id="IPR033463">
    <property type="entry name" value="sCache_3"/>
</dbReference>
<dbReference type="InterPro" id="IPR003594">
    <property type="entry name" value="HATPase_dom"/>
</dbReference>
<dbReference type="SUPFAM" id="SSF103190">
    <property type="entry name" value="Sensory domain-like"/>
    <property type="match status" value="1"/>
</dbReference>
<dbReference type="InterPro" id="IPR035965">
    <property type="entry name" value="PAS-like_dom_sf"/>
</dbReference>
<evidence type="ECO:0000256" key="11">
    <source>
        <dbReference type="ARBA" id="ARBA00022989"/>
    </source>
</evidence>
<dbReference type="PRINTS" id="PR00344">
    <property type="entry name" value="BCTRLSENSOR"/>
</dbReference>
<evidence type="ECO:0000259" key="15">
    <source>
        <dbReference type="PROSITE" id="PS50109"/>
    </source>
</evidence>
<evidence type="ECO:0000256" key="9">
    <source>
        <dbReference type="ARBA" id="ARBA00022777"/>
    </source>
</evidence>
<dbReference type="CDD" id="cd00130">
    <property type="entry name" value="PAS"/>
    <property type="match status" value="1"/>
</dbReference>
<dbReference type="InterPro" id="IPR005467">
    <property type="entry name" value="His_kinase_dom"/>
</dbReference>
<dbReference type="EC" id="2.7.13.3" evidence="3"/>
<keyword evidence="12" id="KW-0902">Two-component regulatory system</keyword>
<dbReference type="NCBIfam" id="NF008298">
    <property type="entry name" value="PRK11086.1"/>
    <property type="match status" value="1"/>
</dbReference>
<feature type="domain" description="Histidine kinase" evidence="15">
    <location>
        <begin position="430"/>
        <end position="533"/>
    </location>
</feature>
<dbReference type="InterPro" id="IPR029151">
    <property type="entry name" value="Sensor-like_sf"/>
</dbReference>
<evidence type="ECO:0000256" key="3">
    <source>
        <dbReference type="ARBA" id="ARBA00012438"/>
    </source>
</evidence>
<dbReference type="InterPro" id="IPR036890">
    <property type="entry name" value="HATPase_C_sf"/>
</dbReference>
<dbReference type="Pfam" id="PF00989">
    <property type="entry name" value="PAS"/>
    <property type="match status" value="1"/>
</dbReference>
<dbReference type="InterPro" id="IPR013767">
    <property type="entry name" value="PAS_fold"/>
</dbReference>
<dbReference type="Pfam" id="PF17203">
    <property type="entry name" value="sCache_3_2"/>
    <property type="match status" value="1"/>
</dbReference>
<evidence type="ECO:0000256" key="6">
    <source>
        <dbReference type="ARBA" id="ARBA00022679"/>
    </source>
</evidence>
<evidence type="ECO:0000256" key="13">
    <source>
        <dbReference type="ARBA" id="ARBA00023136"/>
    </source>
</evidence>
<dbReference type="Gene3D" id="3.30.450.20">
    <property type="entry name" value="PAS domain"/>
    <property type="match status" value="2"/>
</dbReference>
<keyword evidence="7 14" id="KW-0812">Transmembrane</keyword>
<dbReference type="InterPro" id="IPR000014">
    <property type="entry name" value="PAS"/>
</dbReference>
<evidence type="ECO:0000313" key="16">
    <source>
        <dbReference type="EMBL" id="MBP1934714.1"/>
    </source>
</evidence>
<dbReference type="RefSeq" id="WP_209812702.1">
    <property type="nucleotide sequence ID" value="NZ_JAGGKT010000026.1"/>
</dbReference>
<accession>A0ABS4GWQ9</accession>
<evidence type="ECO:0000256" key="5">
    <source>
        <dbReference type="ARBA" id="ARBA00022553"/>
    </source>
</evidence>
<feature type="transmembrane region" description="Helical" evidence="14">
    <location>
        <begin position="175"/>
        <end position="195"/>
    </location>
</feature>
<dbReference type="Proteomes" id="UP001519343">
    <property type="component" value="Unassembled WGS sequence"/>
</dbReference>
<name>A0ABS4GWQ9_9BACL</name>
<keyword evidence="4" id="KW-1003">Cell membrane</keyword>
<keyword evidence="13 14" id="KW-0472">Membrane</keyword>
<dbReference type="GO" id="GO:0004673">
    <property type="term" value="F:protein histidine kinase activity"/>
    <property type="evidence" value="ECO:0007669"/>
    <property type="project" value="UniProtKB-EC"/>
</dbReference>
<evidence type="ECO:0000256" key="7">
    <source>
        <dbReference type="ARBA" id="ARBA00022692"/>
    </source>
</evidence>
<dbReference type="PANTHER" id="PTHR43547">
    <property type="entry name" value="TWO-COMPONENT HISTIDINE KINASE"/>
    <property type="match status" value="1"/>
</dbReference>
<keyword evidence="8" id="KW-0547">Nucleotide-binding</keyword>
<dbReference type="Pfam" id="PF14689">
    <property type="entry name" value="SPOB_a"/>
    <property type="match status" value="1"/>
</dbReference>
<dbReference type="NCBIfam" id="TIGR00229">
    <property type="entry name" value="sensory_box"/>
    <property type="match status" value="1"/>
</dbReference>
<proteinExistence type="predicted"/>
<keyword evidence="10" id="KW-0067">ATP-binding</keyword>
<dbReference type="SMART" id="SM00091">
    <property type="entry name" value="PAS"/>
    <property type="match status" value="1"/>
</dbReference>
<comment type="caution">
    <text evidence="16">The sequence shown here is derived from an EMBL/GenBank/DDBJ whole genome shotgun (WGS) entry which is preliminary data.</text>
</comment>
<dbReference type="Gene3D" id="3.30.565.10">
    <property type="entry name" value="Histidine kinase-like ATPase, C-terminal domain"/>
    <property type="match status" value="1"/>
</dbReference>
<keyword evidence="11 14" id="KW-1133">Transmembrane helix</keyword>
<dbReference type="InterPro" id="IPR039506">
    <property type="entry name" value="SPOB_a"/>
</dbReference>
<dbReference type="InterPro" id="IPR004358">
    <property type="entry name" value="Sig_transdc_His_kin-like_C"/>
</dbReference>
<comment type="subcellular location">
    <subcellularLocation>
        <location evidence="2">Cell membrane</location>
        <topology evidence="2">Multi-pass membrane protein</topology>
    </subcellularLocation>
</comment>
<evidence type="ECO:0000256" key="2">
    <source>
        <dbReference type="ARBA" id="ARBA00004651"/>
    </source>
</evidence>
<evidence type="ECO:0000313" key="17">
    <source>
        <dbReference type="Proteomes" id="UP001519343"/>
    </source>
</evidence>
<evidence type="ECO:0000256" key="12">
    <source>
        <dbReference type="ARBA" id="ARBA00023012"/>
    </source>
</evidence>
<sequence>MAGIRQTSSLLTTITTLVCIVVALSLFVTDALIVRQVEENTRDYLSEKATNIARVVAHSPTVVEGLQMQMGESRIQPFADEMRRVSGVEFIVVMDMNGIRKSHPDPAKVGKHFAGGDEGAALNGQEYVSTGKGTLGMSLRAFTPVRAQDGKQIGVVVVGITLNRVQSEVSRSRVALFWGIGMGGLVGIAGALLLARRIKKILFGLEPRQIAKLLQERSAILDATREGIIAIDSETRITLVNSEGRRLFQRGGLSEDPLGKPIKELIPETRLDRVLKNGQSEHDQEIEVYGIPLIVNRVPIYLKQRIVGGLMTFRDKTDIKRMAEELTGIKLYAGALRAQTHEFMNKLHVILGMVHLGAYDQLTKYINQTARQYQQDVGFILRRVKNTVLAGFLLGKNSFVREAGAELILVDDAYIPDPEDSEIIHEWVTILGNLIDNAVDAMKDREQKKIFIDAYYDQGMLTMEVEDTGKGFDENEREHLFKKGYSTKKEEAGERGLGLYLVKQIVGKRGGSIEVFSQVGEGSRFLVHIPLKVRGTELDQGPNC</sequence>
<organism evidence="16 17">
    <name type="scientific">Ammoniphilus resinae</name>
    <dbReference type="NCBI Taxonomy" id="861532"/>
    <lineage>
        <taxon>Bacteria</taxon>
        <taxon>Bacillati</taxon>
        <taxon>Bacillota</taxon>
        <taxon>Bacilli</taxon>
        <taxon>Bacillales</taxon>
        <taxon>Paenibacillaceae</taxon>
        <taxon>Aneurinibacillus group</taxon>
        <taxon>Ammoniphilus</taxon>
    </lineage>
</organism>
<dbReference type="Gene3D" id="1.10.287.130">
    <property type="match status" value="1"/>
</dbReference>
<dbReference type="EMBL" id="JAGGKT010000026">
    <property type="protein sequence ID" value="MBP1934714.1"/>
    <property type="molecule type" value="Genomic_DNA"/>
</dbReference>
<dbReference type="SUPFAM" id="SSF55874">
    <property type="entry name" value="ATPase domain of HSP90 chaperone/DNA topoisomerase II/histidine kinase"/>
    <property type="match status" value="1"/>
</dbReference>
<keyword evidence="17" id="KW-1185">Reference proteome</keyword>
<keyword evidence="6 16" id="KW-0808">Transferase</keyword>
<dbReference type="SUPFAM" id="SSF55890">
    <property type="entry name" value="Sporulation response regulatory protein Spo0B"/>
    <property type="match status" value="1"/>
</dbReference>
<gene>
    <name evidence="16" type="ORF">J2Z37_004734</name>
</gene>
<evidence type="ECO:0000256" key="14">
    <source>
        <dbReference type="SAM" id="Phobius"/>
    </source>
</evidence>
<dbReference type="SUPFAM" id="SSF55785">
    <property type="entry name" value="PYP-like sensor domain (PAS domain)"/>
    <property type="match status" value="1"/>
</dbReference>
<dbReference type="PROSITE" id="PS50109">
    <property type="entry name" value="HIS_KIN"/>
    <property type="match status" value="1"/>
</dbReference>
<comment type="catalytic activity">
    <reaction evidence="1">
        <text>ATP + protein L-histidine = ADP + protein N-phospho-L-histidine.</text>
        <dbReference type="EC" id="2.7.13.3"/>
    </reaction>
</comment>
<reference evidence="16 17" key="1">
    <citation type="submission" date="2021-03" db="EMBL/GenBank/DDBJ databases">
        <title>Genomic Encyclopedia of Type Strains, Phase IV (KMG-IV): sequencing the most valuable type-strain genomes for metagenomic binning, comparative biology and taxonomic classification.</title>
        <authorList>
            <person name="Goeker M."/>
        </authorList>
    </citation>
    <scope>NUCLEOTIDE SEQUENCE [LARGE SCALE GENOMIC DNA]</scope>
    <source>
        <strain evidence="16 17">DSM 24738</strain>
    </source>
</reference>
<dbReference type="SMART" id="SM00387">
    <property type="entry name" value="HATPase_c"/>
    <property type="match status" value="1"/>
</dbReference>
<keyword evidence="5" id="KW-0597">Phosphoprotein</keyword>
<evidence type="ECO:0000256" key="1">
    <source>
        <dbReference type="ARBA" id="ARBA00000085"/>
    </source>
</evidence>
<evidence type="ECO:0000256" key="10">
    <source>
        <dbReference type="ARBA" id="ARBA00022840"/>
    </source>
</evidence>
<keyword evidence="9 16" id="KW-0418">Kinase</keyword>
<evidence type="ECO:0000256" key="8">
    <source>
        <dbReference type="ARBA" id="ARBA00022741"/>
    </source>
</evidence>
<dbReference type="CDD" id="cd18773">
    <property type="entry name" value="PDC1_HK_sensor"/>
    <property type="match status" value="1"/>
</dbReference>
<dbReference type="PANTHER" id="PTHR43547:SF10">
    <property type="entry name" value="SENSOR HISTIDINE KINASE DCUS"/>
    <property type="match status" value="1"/>
</dbReference>